<dbReference type="EMBL" id="CP004372">
    <property type="protein sequence ID" value="AHM05288.1"/>
    <property type="molecule type" value="Genomic_DNA"/>
</dbReference>
<evidence type="ECO:0000313" key="2">
    <source>
        <dbReference type="Proteomes" id="UP000019593"/>
    </source>
</evidence>
<proteinExistence type="predicted"/>
<gene>
    <name evidence="1" type="ORF">roselon_03009</name>
</gene>
<keyword evidence="2" id="KW-1185">Reference proteome</keyword>
<protein>
    <submittedName>
        <fullName evidence="1">Uncharacterized protein</fullName>
    </submittedName>
</protein>
<dbReference type="AlphaFoldDB" id="W8RVH4"/>
<name>W8RVH4_9RHOB</name>
<reference evidence="1 2" key="1">
    <citation type="submission" date="2013-03" db="EMBL/GenBank/DDBJ databases">
        <authorList>
            <person name="Fiebig A."/>
            <person name="Goeker M."/>
            <person name="Klenk H.-P.P."/>
        </authorList>
    </citation>
    <scope>NUCLEOTIDE SEQUENCE [LARGE SCALE GENOMIC DNA]</scope>
    <source>
        <strain evidence="2">DSM 19469</strain>
    </source>
</reference>
<dbReference type="RefSeq" id="WP_025312966.1">
    <property type="nucleotide sequence ID" value="NZ_CP004372.1"/>
</dbReference>
<accession>W8RVH4</accession>
<dbReference type="STRING" id="1294273.roselon_03009"/>
<dbReference type="KEGG" id="red:roselon_03009"/>
<dbReference type="Proteomes" id="UP000019593">
    <property type="component" value="Chromosome"/>
</dbReference>
<sequence length="61" mass="6446">MRLRRGRPHPKTIAIRRAAQRLARAGFRHAGAPALPHDLPLTVIGVDAGAGGHAGHILFPA</sequence>
<evidence type="ECO:0000313" key="1">
    <source>
        <dbReference type="EMBL" id="AHM05288.1"/>
    </source>
</evidence>
<organism evidence="1 2">
    <name type="scientific">Roseicyclus elongatus DSM 19469</name>
    <dbReference type="NCBI Taxonomy" id="1294273"/>
    <lineage>
        <taxon>Bacteria</taxon>
        <taxon>Pseudomonadati</taxon>
        <taxon>Pseudomonadota</taxon>
        <taxon>Alphaproteobacteria</taxon>
        <taxon>Rhodobacterales</taxon>
        <taxon>Roseobacteraceae</taxon>
        <taxon>Roseicyclus</taxon>
    </lineage>
</organism>
<dbReference type="HOGENOM" id="CLU_2919887_0_0_5"/>